<dbReference type="SUPFAM" id="SSF47226">
    <property type="entry name" value="Histidine-containing phosphotransfer domain, HPT domain"/>
    <property type="match status" value="1"/>
</dbReference>
<dbReference type="Gene3D" id="3.30.565.10">
    <property type="entry name" value="Histidine kinase-like ATPase, C-terminal domain"/>
    <property type="match status" value="1"/>
</dbReference>
<dbReference type="FunFam" id="1.10.287.130:FF:000002">
    <property type="entry name" value="Two-component osmosensing histidine kinase"/>
    <property type="match status" value="1"/>
</dbReference>
<evidence type="ECO:0000256" key="6">
    <source>
        <dbReference type="ARBA" id="ARBA00022679"/>
    </source>
</evidence>
<dbReference type="KEGG" id="glo:Glov_0387"/>
<comment type="subunit">
    <text evidence="14">At low DSF concentrations, interacts with RpfF.</text>
</comment>
<proteinExistence type="predicted"/>
<feature type="transmembrane region" description="Helical" evidence="19">
    <location>
        <begin position="107"/>
        <end position="124"/>
    </location>
</feature>
<evidence type="ECO:0000259" key="22">
    <source>
        <dbReference type="PROSITE" id="PS50894"/>
    </source>
</evidence>
<keyword evidence="4" id="KW-1003">Cell membrane</keyword>
<dbReference type="PROSITE" id="PS50110">
    <property type="entry name" value="RESPONSE_REGULATORY"/>
    <property type="match status" value="1"/>
</dbReference>
<feature type="transmembrane region" description="Helical" evidence="19">
    <location>
        <begin position="12"/>
        <end position="28"/>
    </location>
</feature>
<dbReference type="InterPro" id="IPR036097">
    <property type="entry name" value="HisK_dim/P_sf"/>
</dbReference>
<dbReference type="PRINTS" id="PR00344">
    <property type="entry name" value="BCTRLSENSOR"/>
</dbReference>
<name>B3E1M3_TRIL1</name>
<evidence type="ECO:0000259" key="20">
    <source>
        <dbReference type="PROSITE" id="PS50109"/>
    </source>
</evidence>
<keyword evidence="6 23" id="KW-0808">Transferase</keyword>
<protein>
    <recommendedName>
        <fullName evidence="15">Sensory/regulatory protein RpfC</fullName>
        <ecNumber evidence="3">2.7.13.3</ecNumber>
    </recommendedName>
</protein>
<dbReference type="InterPro" id="IPR036890">
    <property type="entry name" value="HATPase_C_sf"/>
</dbReference>
<comment type="subcellular location">
    <subcellularLocation>
        <location evidence="2">Cell membrane</location>
        <topology evidence="2">Multi-pass membrane protein</topology>
    </subcellularLocation>
</comment>
<dbReference type="CDD" id="cd16922">
    <property type="entry name" value="HATPase_EvgS-ArcB-TorS-like"/>
    <property type="match status" value="1"/>
</dbReference>
<dbReference type="OrthoDB" id="9810730at2"/>
<evidence type="ECO:0000256" key="8">
    <source>
        <dbReference type="ARBA" id="ARBA00022741"/>
    </source>
</evidence>
<evidence type="ECO:0000256" key="16">
    <source>
        <dbReference type="PROSITE-ProRule" id="PRU00110"/>
    </source>
</evidence>
<dbReference type="Proteomes" id="UP000002420">
    <property type="component" value="Chromosome"/>
</dbReference>
<organism evidence="23 24">
    <name type="scientific">Trichlorobacter lovleyi (strain ATCC BAA-1151 / DSM 17278 / SZ)</name>
    <name type="common">Geobacter lovleyi</name>
    <dbReference type="NCBI Taxonomy" id="398767"/>
    <lineage>
        <taxon>Bacteria</taxon>
        <taxon>Pseudomonadati</taxon>
        <taxon>Thermodesulfobacteriota</taxon>
        <taxon>Desulfuromonadia</taxon>
        <taxon>Geobacterales</taxon>
        <taxon>Geobacteraceae</taxon>
        <taxon>Trichlorobacter</taxon>
    </lineage>
</organism>
<keyword evidence="10" id="KW-0067">ATP-binding</keyword>
<feature type="domain" description="Histidine kinase" evidence="20">
    <location>
        <begin position="566"/>
        <end position="789"/>
    </location>
</feature>
<feature type="modified residue" description="4-aspartylphosphate" evidence="17">
    <location>
        <position position="860"/>
    </location>
</feature>
<keyword evidence="12" id="KW-0902">Two-component regulatory system</keyword>
<evidence type="ECO:0000256" key="2">
    <source>
        <dbReference type="ARBA" id="ARBA00004651"/>
    </source>
</evidence>
<keyword evidence="18" id="KW-0175">Coiled coil</keyword>
<keyword evidence="9 23" id="KW-0418">Kinase</keyword>
<dbReference type="SUPFAM" id="SSF52172">
    <property type="entry name" value="CheY-like"/>
    <property type="match status" value="1"/>
</dbReference>
<gene>
    <name evidence="23" type="ordered locus">Glov_0387</name>
</gene>
<evidence type="ECO:0000256" key="11">
    <source>
        <dbReference type="ARBA" id="ARBA00022989"/>
    </source>
</evidence>
<evidence type="ECO:0000256" key="1">
    <source>
        <dbReference type="ARBA" id="ARBA00000085"/>
    </source>
</evidence>
<dbReference type="SMART" id="SM00073">
    <property type="entry name" value="HPT"/>
    <property type="match status" value="1"/>
</dbReference>
<evidence type="ECO:0000256" key="3">
    <source>
        <dbReference type="ARBA" id="ARBA00012438"/>
    </source>
</evidence>
<feature type="transmembrane region" description="Helical" evidence="19">
    <location>
        <begin position="174"/>
        <end position="198"/>
    </location>
</feature>
<keyword evidence="7 19" id="KW-0812">Transmembrane</keyword>
<feature type="transmembrane region" description="Helical" evidence="19">
    <location>
        <begin position="144"/>
        <end position="162"/>
    </location>
</feature>
<dbReference type="SMART" id="SM00387">
    <property type="entry name" value="HATPase_c"/>
    <property type="match status" value="1"/>
</dbReference>
<evidence type="ECO:0000256" key="5">
    <source>
        <dbReference type="ARBA" id="ARBA00022553"/>
    </source>
</evidence>
<feature type="transmembrane region" description="Helical" evidence="19">
    <location>
        <begin position="75"/>
        <end position="95"/>
    </location>
</feature>
<dbReference type="GO" id="GO:0000155">
    <property type="term" value="F:phosphorelay sensor kinase activity"/>
    <property type="evidence" value="ECO:0007669"/>
    <property type="project" value="InterPro"/>
</dbReference>
<dbReference type="InterPro" id="IPR008207">
    <property type="entry name" value="Sig_transdc_His_kin_Hpt_dom"/>
</dbReference>
<keyword evidence="24" id="KW-1185">Reference proteome</keyword>
<keyword evidence="11 19" id="KW-1133">Transmembrane helix</keyword>
<evidence type="ECO:0000256" key="7">
    <source>
        <dbReference type="ARBA" id="ARBA00022692"/>
    </source>
</evidence>
<dbReference type="CDD" id="cd17546">
    <property type="entry name" value="REC_hyHK_CKI1_RcsC-like"/>
    <property type="match status" value="1"/>
</dbReference>
<evidence type="ECO:0000313" key="23">
    <source>
        <dbReference type="EMBL" id="ACD94115.1"/>
    </source>
</evidence>
<dbReference type="SMART" id="SM00388">
    <property type="entry name" value="HisKA"/>
    <property type="match status" value="1"/>
</dbReference>
<accession>B3E1M3</accession>
<feature type="domain" description="Response regulatory" evidence="21">
    <location>
        <begin position="811"/>
        <end position="930"/>
    </location>
</feature>
<reference evidence="23 24" key="1">
    <citation type="submission" date="2008-05" db="EMBL/GenBank/DDBJ databases">
        <title>Complete sequence of chromosome of Geobacter lovleyi SZ.</title>
        <authorList>
            <consortium name="US DOE Joint Genome Institute"/>
            <person name="Lucas S."/>
            <person name="Copeland A."/>
            <person name="Lapidus A."/>
            <person name="Glavina del Rio T."/>
            <person name="Dalin E."/>
            <person name="Tice H."/>
            <person name="Bruce D."/>
            <person name="Goodwin L."/>
            <person name="Pitluck S."/>
            <person name="Chertkov O."/>
            <person name="Meincke L."/>
            <person name="Brettin T."/>
            <person name="Detter J.C."/>
            <person name="Han C."/>
            <person name="Tapia R."/>
            <person name="Kuske C.R."/>
            <person name="Schmutz J."/>
            <person name="Larimer F."/>
            <person name="Land M."/>
            <person name="Hauser L."/>
            <person name="Kyrpides N."/>
            <person name="Mikhailova N."/>
            <person name="Sung Y."/>
            <person name="Fletcher K.E."/>
            <person name="Ritalahti K.M."/>
            <person name="Loeffler F.E."/>
            <person name="Richardson P."/>
        </authorList>
    </citation>
    <scope>NUCLEOTIDE SEQUENCE [LARGE SCALE GENOMIC DNA]</scope>
    <source>
        <strain evidence="24">ATCC BAA-1151 / DSM 17278 / SZ</strain>
    </source>
</reference>
<evidence type="ECO:0000256" key="18">
    <source>
        <dbReference type="SAM" id="Coils"/>
    </source>
</evidence>
<dbReference type="HOGENOM" id="CLU_288001_0_0_7"/>
<dbReference type="PANTHER" id="PTHR45339:SF1">
    <property type="entry name" value="HYBRID SIGNAL TRANSDUCTION HISTIDINE KINASE J"/>
    <property type="match status" value="1"/>
</dbReference>
<feature type="modified residue" description="Phosphohistidine" evidence="16">
    <location>
        <position position="1011"/>
    </location>
</feature>
<evidence type="ECO:0000256" key="19">
    <source>
        <dbReference type="SAM" id="Phobius"/>
    </source>
</evidence>
<keyword evidence="8" id="KW-0547">Nucleotide-binding</keyword>
<dbReference type="InterPro" id="IPR003661">
    <property type="entry name" value="HisK_dim/P_dom"/>
</dbReference>
<dbReference type="SMART" id="SM00448">
    <property type="entry name" value="REC"/>
    <property type="match status" value="1"/>
</dbReference>
<evidence type="ECO:0000313" key="24">
    <source>
        <dbReference type="Proteomes" id="UP000002420"/>
    </source>
</evidence>
<feature type="coiled-coil region" evidence="18">
    <location>
        <begin position="532"/>
        <end position="559"/>
    </location>
</feature>
<dbReference type="PROSITE" id="PS50894">
    <property type="entry name" value="HPT"/>
    <property type="match status" value="1"/>
</dbReference>
<evidence type="ECO:0000256" key="15">
    <source>
        <dbReference type="ARBA" id="ARBA00068150"/>
    </source>
</evidence>
<dbReference type="InterPro" id="IPR004358">
    <property type="entry name" value="Sig_transdc_His_kin-like_C"/>
</dbReference>
<dbReference type="Pfam" id="PF02518">
    <property type="entry name" value="HATPase_c"/>
    <property type="match status" value="1"/>
</dbReference>
<dbReference type="Gene3D" id="3.30.450.20">
    <property type="entry name" value="PAS domain"/>
    <property type="match status" value="1"/>
</dbReference>
<feature type="domain" description="HPt" evidence="22">
    <location>
        <begin position="972"/>
        <end position="1068"/>
    </location>
</feature>
<dbReference type="eggNOG" id="COG2205">
    <property type="taxonomic scope" value="Bacteria"/>
</dbReference>
<evidence type="ECO:0000256" key="9">
    <source>
        <dbReference type="ARBA" id="ARBA00022777"/>
    </source>
</evidence>
<dbReference type="AlphaFoldDB" id="B3E1M3"/>
<dbReference type="GO" id="GO:0005886">
    <property type="term" value="C:plasma membrane"/>
    <property type="evidence" value="ECO:0007669"/>
    <property type="project" value="UniProtKB-SubCell"/>
</dbReference>
<dbReference type="PANTHER" id="PTHR45339">
    <property type="entry name" value="HYBRID SIGNAL TRANSDUCTION HISTIDINE KINASE J"/>
    <property type="match status" value="1"/>
</dbReference>
<evidence type="ECO:0000256" key="14">
    <source>
        <dbReference type="ARBA" id="ARBA00064003"/>
    </source>
</evidence>
<dbReference type="CDD" id="cd00082">
    <property type="entry name" value="HisKA"/>
    <property type="match status" value="1"/>
</dbReference>
<dbReference type="Gene3D" id="3.40.50.2300">
    <property type="match status" value="1"/>
</dbReference>
<dbReference type="PROSITE" id="PS50109">
    <property type="entry name" value="HIS_KIN"/>
    <property type="match status" value="1"/>
</dbReference>
<dbReference type="GO" id="GO:0005524">
    <property type="term" value="F:ATP binding"/>
    <property type="evidence" value="ECO:0007669"/>
    <property type="project" value="UniProtKB-KW"/>
</dbReference>
<comment type="catalytic activity">
    <reaction evidence="1">
        <text>ATP + protein L-histidine = ADP + protein N-phospho-L-histidine.</text>
        <dbReference type="EC" id="2.7.13.3"/>
    </reaction>
</comment>
<dbReference type="EMBL" id="CP001089">
    <property type="protein sequence ID" value="ACD94115.1"/>
    <property type="molecule type" value="Genomic_DNA"/>
</dbReference>
<feature type="transmembrane region" description="Helical" evidence="19">
    <location>
        <begin position="35"/>
        <end position="55"/>
    </location>
</feature>
<dbReference type="RefSeq" id="WP_012468472.1">
    <property type="nucleotide sequence ID" value="NC_010814.1"/>
</dbReference>
<dbReference type="Pfam" id="PF00512">
    <property type="entry name" value="HisKA"/>
    <property type="match status" value="1"/>
</dbReference>
<evidence type="ECO:0000256" key="17">
    <source>
        <dbReference type="PROSITE-ProRule" id="PRU00169"/>
    </source>
</evidence>
<dbReference type="Pfam" id="PF01627">
    <property type="entry name" value="Hpt"/>
    <property type="match status" value="1"/>
</dbReference>
<evidence type="ECO:0000256" key="10">
    <source>
        <dbReference type="ARBA" id="ARBA00022840"/>
    </source>
</evidence>
<sequence length="1068" mass="116584">MVDHHLTTTSRTAILWALAAGCCGLLLNRFLPIELYYHLSLLLGSLLPLVVLGLLGGRFGIPAGVVAASGTLLIWLQPIPFLVLSLEIVLVALLVRRGMRLTQAVMLYWLVVGMPLILLAYLFLLDISAQAALVFALKFGLNGAFNAQIAALIIVAIHYWRFRKSGAQEHRISFVEALTLLVTAAVYIPPMIMLLVGLRGAQQQHLATMHSTVSQVTDATQALLGDWLQRRLDSVNAVAKEVAVPLGASPETRRLMSLIKQSDPVLLRLGLSDQQGKELLHLTSDVIHGSVKNMPADRSQIREPLKNGMPYLGTAVPLEGLLGAGETVATIGQPVIRGGRVVGVVTALIPVIRLQERCDFVVSRRNVRLSVLDGSGTPLAMSSGSAANKLAPGLHAVHPPKRPGVPWLALMSQAYLANRIPLNAVQQWDLVVEVPYRPGLEEINRRAIREMSMILALMLLVCMASRIATKALSLTAFRLRQVTEQLSWQISRGTMPVWPAPTFLREIDALSNNVKEMAESLGQTFFELKTVNEQLEKRIEERTKELADAKQAAEAANEAKSRFLAVMSHEIRTPMNGIMGINNLLKQSQLTPDQRELLGYASDSADALLLIINDILDFSKIEANKLELCPSVFRLGRLMESLCNMYQLVADKKGLRLVCDYDRELPELVTGDQDRLRQVLTNLLNNAIKFTRQGEVRLWVHRLSSSSADGMLRIAFQVTDSGIGIAPEKQERIFDMFSQADSSTTREFGGTGLGLAICKSLVGLMGGTIQVTSTPGVGSTFRVELPFSPAAGLAEAEGEGGQIGRRMPAVRILLAEDQAINRLVLSRLLNDLGHQVVAVENGRRLLEELAQGGYDLVITDVSMPELDGFQAVRAIRSRQLPGIDSAIPVLAMTAHALGEDRERCLESGMDGYLSKPVDIEKLVAALQQLLPEHCREGGGMTMTDSAGVSQEQVAEDPLDREYHHKNYLALGCGDVLLDVFRIYLESAPLKVEQLRTLLKTGDLEQIVSLAHGLKGESGSVGGRFIMAAAAAMEKAARAGDLEEANRLLPELEQQLQRVVAAIQQELKA</sequence>
<dbReference type="InterPro" id="IPR001789">
    <property type="entry name" value="Sig_transdc_resp-reg_receiver"/>
</dbReference>
<dbReference type="EC" id="2.7.13.3" evidence="3"/>
<dbReference type="Pfam" id="PF00072">
    <property type="entry name" value="Response_reg"/>
    <property type="match status" value="1"/>
</dbReference>
<dbReference type="SUPFAM" id="SSF47384">
    <property type="entry name" value="Homodimeric domain of signal transducing histidine kinase"/>
    <property type="match status" value="1"/>
</dbReference>
<dbReference type="SUPFAM" id="SSF55874">
    <property type="entry name" value="ATPase domain of HSP90 chaperone/DNA topoisomerase II/histidine kinase"/>
    <property type="match status" value="1"/>
</dbReference>
<evidence type="ECO:0000256" key="13">
    <source>
        <dbReference type="ARBA" id="ARBA00023136"/>
    </source>
</evidence>
<evidence type="ECO:0000256" key="4">
    <source>
        <dbReference type="ARBA" id="ARBA00022475"/>
    </source>
</evidence>
<dbReference type="InterPro" id="IPR036641">
    <property type="entry name" value="HPT_dom_sf"/>
</dbReference>
<dbReference type="Gene3D" id="1.20.120.160">
    <property type="entry name" value="HPT domain"/>
    <property type="match status" value="1"/>
</dbReference>
<evidence type="ECO:0000259" key="21">
    <source>
        <dbReference type="PROSITE" id="PS50110"/>
    </source>
</evidence>
<dbReference type="STRING" id="398767.Glov_0387"/>
<evidence type="ECO:0000256" key="12">
    <source>
        <dbReference type="ARBA" id="ARBA00023012"/>
    </source>
</evidence>
<dbReference type="CDD" id="cd18773">
    <property type="entry name" value="PDC1_HK_sensor"/>
    <property type="match status" value="1"/>
</dbReference>
<dbReference type="InterPro" id="IPR011006">
    <property type="entry name" value="CheY-like_superfamily"/>
</dbReference>
<feature type="coiled-coil region" evidence="18">
    <location>
        <begin position="1041"/>
        <end position="1068"/>
    </location>
</feature>
<dbReference type="Gene3D" id="1.10.287.130">
    <property type="match status" value="1"/>
</dbReference>
<dbReference type="InterPro" id="IPR005467">
    <property type="entry name" value="His_kinase_dom"/>
</dbReference>
<dbReference type="InterPro" id="IPR003594">
    <property type="entry name" value="HATPase_dom"/>
</dbReference>
<keyword evidence="5 17" id="KW-0597">Phosphoprotein</keyword>
<dbReference type="FunFam" id="3.30.565.10:FF:000010">
    <property type="entry name" value="Sensor histidine kinase RcsC"/>
    <property type="match status" value="1"/>
</dbReference>
<keyword evidence="13 19" id="KW-0472">Membrane</keyword>